<dbReference type="InParanoid" id="F2ST03"/>
<dbReference type="VEuPathDB" id="FungiDB:TERG_05606"/>
<organism evidence="2 3">
    <name type="scientific">Trichophyton rubrum (strain ATCC MYA-4607 / CBS 118892)</name>
    <name type="common">Athlete's foot fungus</name>
    <dbReference type="NCBI Taxonomy" id="559305"/>
    <lineage>
        <taxon>Eukaryota</taxon>
        <taxon>Fungi</taxon>
        <taxon>Dikarya</taxon>
        <taxon>Ascomycota</taxon>
        <taxon>Pezizomycotina</taxon>
        <taxon>Eurotiomycetes</taxon>
        <taxon>Eurotiomycetidae</taxon>
        <taxon>Onygenales</taxon>
        <taxon>Arthrodermataceae</taxon>
        <taxon>Trichophyton</taxon>
    </lineage>
</organism>
<evidence type="ECO:0000313" key="2">
    <source>
        <dbReference type="EMBL" id="EGD89363.2"/>
    </source>
</evidence>
<dbReference type="EMBL" id="GG700653">
    <property type="protein sequence ID" value="EGD89363.2"/>
    <property type="molecule type" value="Genomic_DNA"/>
</dbReference>
<accession>F2ST03</accession>
<dbReference type="RefSeq" id="XP_047604442.1">
    <property type="nucleotide sequence ID" value="XM_047748460.1"/>
</dbReference>
<protein>
    <submittedName>
        <fullName evidence="2">Uncharacterized protein</fullName>
    </submittedName>
</protein>
<dbReference type="AlphaFoldDB" id="F2ST03"/>
<dbReference type="HOGENOM" id="CLU_1526258_0_0_1"/>
<gene>
    <name evidence="2" type="ORF">TERG_05606</name>
</gene>
<sequence length="176" mass="20581">MPSTLGVESASPFLSNFHLLRALLGILDTIRKEISPNERARRLQKKGFNPDKSSRGQERVWSELQPSTKRSYESARRIWIEYCHSNGAKDEDIFNQETMKHSIQTITILDITLKRQARDKAAPLIFPVFHYDWLRDHFGTQRKSRELWSIVVRENQIASFEELCGCFRKGIYLVQL</sequence>
<feature type="compositionally biased region" description="Basic and acidic residues" evidence="1">
    <location>
        <begin position="48"/>
        <end position="61"/>
    </location>
</feature>
<evidence type="ECO:0000313" key="3">
    <source>
        <dbReference type="Proteomes" id="UP000008864"/>
    </source>
</evidence>
<dbReference type="Proteomes" id="UP000008864">
    <property type="component" value="Unassembled WGS sequence"/>
</dbReference>
<proteinExistence type="predicted"/>
<reference evidence="3" key="1">
    <citation type="journal article" date="2012" name="MBio">
        <title>Comparative genome analysis of Trichophyton rubrum and related dermatophytes reveals candidate genes involved in infection.</title>
        <authorList>
            <person name="Martinez D.A."/>
            <person name="Oliver B.G."/>
            <person name="Graeser Y."/>
            <person name="Goldberg J.M."/>
            <person name="Li W."/>
            <person name="Martinez-Rossi N.M."/>
            <person name="Monod M."/>
            <person name="Shelest E."/>
            <person name="Barton R.C."/>
            <person name="Birch E."/>
            <person name="Brakhage A.A."/>
            <person name="Chen Z."/>
            <person name="Gurr S.J."/>
            <person name="Heiman D."/>
            <person name="Heitman J."/>
            <person name="Kosti I."/>
            <person name="Rossi A."/>
            <person name="Saif S."/>
            <person name="Samalova M."/>
            <person name="Saunders C.W."/>
            <person name="Shea T."/>
            <person name="Summerbell R.C."/>
            <person name="Xu J."/>
            <person name="Young S."/>
            <person name="Zeng Q."/>
            <person name="Birren B.W."/>
            <person name="Cuomo C.A."/>
            <person name="White T.C."/>
        </authorList>
    </citation>
    <scope>NUCLEOTIDE SEQUENCE [LARGE SCALE GENOMIC DNA]</scope>
    <source>
        <strain evidence="3">ATCC MYA-4607 / CBS 118892</strain>
    </source>
</reference>
<dbReference type="GeneID" id="10376080"/>
<name>F2ST03_TRIRC</name>
<evidence type="ECO:0000256" key="1">
    <source>
        <dbReference type="SAM" id="MobiDB-lite"/>
    </source>
</evidence>
<keyword evidence="3" id="KW-1185">Reference proteome</keyword>
<feature type="region of interest" description="Disordered" evidence="1">
    <location>
        <begin position="38"/>
        <end position="62"/>
    </location>
</feature>